<dbReference type="InterPro" id="IPR014756">
    <property type="entry name" value="Ig_E-set"/>
</dbReference>
<proteinExistence type="predicted"/>
<feature type="region of interest" description="Disordered" evidence="1">
    <location>
        <begin position="1"/>
        <end position="55"/>
    </location>
</feature>
<dbReference type="Proteomes" id="UP000759131">
    <property type="component" value="Unassembled WGS sequence"/>
</dbReference>
<dbReference type="EMBL" id="CAJPIZ010000482">
    <property type="protein sequence ID" value="CAG2101540.1"/>
    <property type="molecule type" value="Genomic_DNA"/>
</dbReference>
<protein>
    <recommendedName>
        <fullName evidence="4">MD-2-related lipid-recognition domain-containing protein</fullName>
    </recommendedName>
</protein>
<sequence>MGIEDLLDEEEADDISSGSECDAMEESDHLTDTEQSANSAEDEEDTRDIASNCNSSQSSQKITKAGITKTFNIEGCDGSHVCTLKGGNKLSVSLDYQVVLDYDDTEARFEMFAHWSPTPGQVVVSDLISSTDACHYTACPIRKGVAQKLTLDTTVRYDVFNVDVHNVTLYAQIHGIKSGHLLECTSVTVDILK</sequence>
<dbReference type="Gene3D" id="2.60.40.770">
    <property type="match status" value="1"/>
</dbReference>
<evidence type="ECO:0000313" key="2">
    <source>
        <dbReference type="EMBL" id="CAD7621110.1"/>
    </source>
</evidence>
<name>A0A7R9PV66_9ACAR</name>
<dbReference type="SUPFAM" id="SSF81296">
    <property type="entry name" value="E set domains"/>
    <property type="match status" value="1"/>
</dbReference>
<evidence type="ECO:0008006" key="4">
    <source>
        <dbReference type="Google" id="ProtNLM"/>
    </source>
</evidence>
<feature type="compositionally biased region" description="Acidic residues" evidence="1">
    <location>
        <begin position="1"/>
        <end position="14"/>
    </location>
</feature>
<organism evidence="2">
    <name type="scientific">Medioppia subpectinata</name>
    <dbReference type="NCBI Taxonomy" id="1979941"/>
    <lineage>
        <taxon>Eukaryota</taxon>
        <taxon>Metazoa</taxon>
        <taxon>Ecdysozoa</taxon>
        <taxon>Arthropoda</taxon>
        <taxon>Chelicerata</taxon>
        <taxon>Arachnida</taxon>
        <taxon>Acari</taxon>
        <taxon>Acariformes</taxon>
        <taxon>Sarcoptiformes</taxon>
        <taxon>Oribatida</taxon>
        <taxon>Brachypylina</taxon>
        <taxon>Oppioidea</taxon>
        <taxon>Oppiidae</taxon>
        <taxon>Medioppia</taxon>
    </lineage>
</organism>
<evidence type="ECO:0000256" key="1">
    <source>
        <dbReference type="SAM" id="MobiDB-lite"/>
    </source>
</evidence>
<accession>A0A7R9PV66</accession>
<dbReference type="EMBL" id="OC855057">
    <property type="protein sequence ID" value="CAD7621110.1"/>
    <property type="molecule type" value="Genomic_DNA"/>
</dbReference>
<keyword evidence="3" id="KW-1185">Reference proteome</keyword>
<gene>
    <name evidence="2" type="ORF">OSB1V03_LOCUS1586</name>
</gene>
<reference evidence="2" key="1">
    <citation type="submission" date="2020-11" db="EMBL/GenBank/DDBJ databases">
        <authorList>
            <person name="Tran Van P."/>
        </authorList>
    </citation>
    <scope>NUCLEOTIDE SEQUENCE</scope>
</reference>
<dbReference type="AlphaFoldDB" id="A0A7R9PV66"/>
<evidence type="ECO:0000313" key="3">
    <source>
        <dbReference type="Proteomes" id="UP000759131"/>
    </source>
</evidence>